<keyword evidence="9 13" id="KW-0862">Zinc</keyword>
<dbReference type="InterPro" id="IPR011096">
    <property type="entry name" value="FTP_domain"/>
</dbReference>
<feature type="chain" id="PRO_5039757713" description="Neutral metalloproteinase" evidence="13">
    <location>
        <begin position="26"/>
        <end position="521"/>
    </location>
</feature>
<evidence type="ECO:0000259" key="16">
    <source>
        <dbReference type="Pfam" id="PF07504"/>
    </source>
</evidence>
<comment type="similarity">
    <text evidence="3 13">Belongs to the peptidase M4 family.</text>
</comment>
<dbReference type="Gene3D" id="3.10.170.10">
    <property type="match status" value="1"/>
</dbReference>
<keyword evidence="6" id="KW-0479">Metal-binding</keyword>
<name>A0A0N0UH41_9BACL</name>
<evidence type="ECO:0000256" key="9">
    <source>
        <dbReference type="ARBA" id="ARBA00022833"/>
    </source>
</evidence>
<keyword evidence="8 13" id="KW-0378">Hydrolase</keyword>
<evidence type="ECO:0000259" key="15">
    <source>
        <dbReference type="Pfam" id="PF02868"/>
    </source>
</evidence>
<dbReference type="EMBL" id="LITU01000075">
    <property type="protein sequence ID" value="KOY13965.1"/>
    <property type="molecule type" value="Genomic_DNA"/>
</dbReference>
<gene>
    <name evidence="17" type="ORF">AMS66_24055</name>
</gene>
<dbReference type="PRINTS" id="PR00730">
    <property type="entry name" value="THERMOLYSIN"/>
</dbReference>
<evidence type="ECO:0000256" key="5">
    <source>
        <dbReference type="ARBA" id="ARBA00022670"/>
    </source>
</evidence>
<keyword evidence="18" id="KW-1185">Reference proteome</keyword>
<dbReference type="Pfam" id="PF02868">
    <property type="entry name" value="Peptidase_M4_C"/>
    <property type="match status" value="1"/>
</dbReference>
<evidence type="ECO:0000256" key="1">
    <source>
        <dbReference type="ARBA" id="ARBA00001947"/>
    </source>
</evidence>
<evidence type="ECO:0000256" key="12">
    <source>
        <dbReference type="PIRSR" id="PIRSR623612-1"/>
    </source>
</evidence>
<dbReference type="Pfam" id="PF01447">
    <property type="entry name" value="Peptidase_M4"/>
    <property type="match status" value="1"/>
</dbReference>
<dbReference type="GO" id="GO:0006508">
    <property type="term" value="P:proteolysis"/>
    <property type="evidence" value="ECO:0007669"/>
    <property type="project" value="UniProtKB-KW"/>
</dbReference>
<dbReference type="GO" id="GO:0005576">
    <property type="term" value="C:extracellular region"/>
    <property type="evidence" value="ECO:0007669"/>
    <property type="project" value="UniProtKB-SubCell"/>
</dbReference>
<dbReference type="AlphaFoldDB" id="A0A0N0UH41"/>
<evidence type="ECO:0000256" key="7">
    <source>
        <dbReference type="ARBA" id="ARBA00022729"/>
    </source>
</evidence>
<feature type="signal peptide" evidence="13">
    <location>
        <begin position="1"/>
        <end position="25"/>
    </location>
</feature>
<accession>A0A0N0UH41</accession>
<evidence type="ECO:0000256" key="4">
    <source>
        <dbReference type="ARBA" id="ARBA00022525"/>
    </source>
</evidence>
<dbReference type="CDD" id="cd09597">
    <property type="entry name" value="M4_TLP"/>
    <property type="match status" value="1"/>
</dbReference>
<dbReference type="RefSeq" id="WP_053783199.1">
    <property type="nucleotide sequence ID" value="NZ_LITU01000075.1"/>
</dbReference>
<dbReference type="GO" id="GO:0046872">
    <property type="term" value="F:metal ion binding"/>
    <property type="evidence" value="ECO:0007669"/>
    <property type="project" value="UniProtKB-UniRule"/>
</dbReference>
<dbReference type="InterPro" id="IPR027268">
    <property type="entry name" value="Peptidase_M4/M1_CTD_sf"/>
</dbReference>
<dbReference type="InterPro" id="IPR013856">
    <property type="entry name" value="Peptidase_M4_domain"/>
</dbReference>
<keyword evidence="11 13" id="KW-0482">Metalloprotease</keyword>
<keyword evidence="7 13" id="KW-0732">Signal</keyword>
<dbReference type="Pfam" id="PF07504">
    <property type="entry name" value="FTP"/>
    <property type="match status" value="1"/>
</dbReference>
<dbReference type="InterPro" id="IPR001570">
    <property type="entry name" value="Peptidase_M4_C_domain"/>
</dbReference>
<keyword evidence="5 13" id="KW-0645">Protease</keyword>
<sequence length="521" mass="55929">MKFAKVMPTILGGALLLASVSSAAAAPLSDQSIPLQAPYASEEGIQLNSGSDETIFNFLGQQEQFLNSDVKSQLKIIKRTTDTSGVRHFRLKQYIKGIPVYGAEQTIHLDKTGQVSSALGDLPPVEEQAIPNDGVAEISAEDAIKIASEEATSRVGELGEPQKTPEAELNIYHNEEDNQTYLVYITEVNVLEPAPLRTKYFVNAVDGSIVSQYDLINFATGTGTGVLGDTKTLTTTQSGSTFQLKDTTRGKGIETYTASNRSTIPGTLLTDSDNVWTDRAGVDAHAYAAATYDFYKNKFNRNGLDGNGLLIKSTVHYGSNYNNAFWNGVQIVFGDGDGTTFTSLSGDLDVVGHELTHGVIENTANLEYRNEPGALNEAFADIFGNTIQNKNWLIGDDIYTPNIPGDALRSLSNPTLYGQPDKYSDRYTGTADNGGVHTNSGIINKAYYLAVQGGTHNGVTVTGIGRDKAIQIFYSTLVNYLTPTSKFAAAKTATIQAAKDLYGATSAEVTAITKAYQAVGL</sequence>
<organism evidence="17 18">
    <name type="scientific">Paenibacillus xylanivorans</name>
    <dbReference type="NCBI Taxonomy" id="1705561"/>
    <lineage>
        <taxon>Bacteria</taxon>
        <taxon>Bacillati</taxon>
        <taxon>Bacillota</taxon>
        <taxon>Bacilli</taxon>
        <taxon>Bacillales</taxon>
        <taxon>Paenibacillaceae</taxon>
        <taxon>Paenibacillus</taxon>
    </lineage>
</organism>
<dbReference type="SUPFAM" id="SSF55486">
    <property type="entry name" value="Metalloproteases ('zincins'), catalytic domain"/>
    <property type="match status" value="1"/>
</dbReference>
<dbReference type="PANTHER" id="PTHR33794:SF3">
    <property type="entry name" value="NEUTRAL PROTEASE B"/>
    <property type="match status" value="1"/>
</dbReference>
<dbReference type="PANTHER" id="PTHR33794">
    <property type="entry name" value="BACILLOLYSIN"/>
    <property type="match status" value="1"/>
</dbReference>
<comment type="cofactor">
    <cofactor evidence="1 13">
        <name>Zn(2+)</name>
        <dbReference type="ChEBI" id="CHEBI:29105"/>
    </cofactor>
</comment>
<dbReference type="OrthoDB" id="291295at2"/>
<dbReference type="GO" id="GO:0004222">
    <property type="term" value="F:metalloendopeptidase activity"/>
    <property type="evidence" value="ECO:0007669"/>
    <property type="project" value="UniProtKB-UniRule"/>
</dbReference>
<feature type="domain" description="Peptidase M4 C-terminal" evidence="15">
    <location>
        <begin position="364"/>
        <end position="520"/>
    </location>
</feature>
<comment type="caution">
    <text evidence="17">The sequence shown here is derived from an EMBL/GenBank/DDBJ whole genome shotgun (WGS) entry which is preliminary data.</text>
</comment>
<evidence type="ECO:0000313" key="18">
    <source>
        <dbReference type="Proteomes" id="UP000037688"/>
    </source>
</evidence>
<keyword evidence="4 13" id="KW-0964">Secreted</keyword>
<dbReference type="FunFam" id="1.10.390.10:FF:000012">
    <property type="entry name" value="Thermolysin"/>
    <property type="match status" value="1"/>
</dbReference>
<evidence type="ECO:0000256" key="10">
    <source>
        <dbReference type="ARBA" id="ARBA00022837"/>
    </source>
</evidence>
<evidence type="ECO:0000256" key="11">
    <source>
        <dbReference type="ARBA" id="ARBA00023049"/>
    </source>
</evidence>
<feature type="domain" description="Peptidase M4" evidence="14">
    <location>
        <begin position="220"/>
        <end position="361"/>
    </location>
</feature>
<dbReference type="Gene3D" id="1.10.390.10">
    <property type="entry name" value="Neutral Protease Domain 2"/>
    <property type="match status" value="1"/>
</dbReference>
<evidence type="ECO:0000256" key="13">
    <source>
        <dbReference type="RuleBase" id="RU366073"/>
    </source>
</evidence>
<evidence type="ECO:0000256" key="6">
    <source>
        <dbReference type="ARBA" id="ARBA00022723"/>
    </source>
</evidence>
<dbReference type="Gene3D" id="3.10.450.40">
    <property type="match status" value="1"/>
</dbReference>
<feature type="domain" description="FTP" evidence="16">
    <location>
        <begin position="73"/>
        <end position="121"/>
    </location>
</feature>
<proteinExistence type="inferred from homology"/>
<dbReference type="Proteomes" id="UP000037688">
    <property type="component" value="Unassembled WGS sequence"/>
</dbReference>
<comment type="subcellular location">
    <subcellularLocation>
        <location evidence="2 13">Secreted</location>
    </subcellularLocation>
</comment>
<dbReference type="EC" id="3.4.24.-" evidence="13"/>
<dbReference type="InterPro" id="IPR023612">
    <property type="entry name" value="Peptidase_M4"/>
</dbReference>
<feature type="active site" evidence="12">
    <location>
        <position position="354"/>
    </location>
</feature>
<dbReference type="Gene3D" id="3.10.450.490">
    <property type="match status" value="1"/>
</dbReference>
<protein>
    <recommendedName>
        <fullName evidence="13">Neutral metalloproteinase</fullName>
        <ecNumber evidence="13">3.4.24.-</ecNumber>
    </recommendedName>
</protein>
<dbReference type="PATRIC" id="fig|1705561.3.peg.5046"/>
<evidence type="ECO:0000256" key="2">
    <source>
        <dbReference type="ARBA" id="ARBA00004613"/>
    </source>
</evidence>
<evidence type="ECO:0000256" key="8">
    <source>
        <dbReference type="ARBA" id="ARBA00022801"/>
    </source>
</evidence>
<reference evidence="17 18" key="1">
    <citation type="submission" date="2015-08" db="EMBL/GenBank/DDBJ databases">
        <title>Draft genome sequence of cellulolytic and xylanolytic Paenibacillus sp. A59, isolated from a decaying forest soil from Patagonia, Argentina.</title>
        <authorList>
            <person name="Ghio S."/>
            <person name="Caceres A.M."/>
            <person name="Talia P."/>
            <person name="Grasso D."/>
            <person name="Campos E."/>
        </authorList>
    </citation>
    <scope>NUCLEOTIDE SEQUENCE [LARGE SCALE GENOMIC DNA]</scope>
    <source>
        <strain evidence="17 18">A59</strain>
    </source>
</reference>
<feature type="active site" description="Proton donor" evidence="12">
    <location>
        <position position="437"/>
    </location>
</feature>
<evidence type="ECO:0000313" key="17">
    <source>
        <dbReference type="EMBL" id="KOY13965.1"/>
    </source>
</evidence>
<dbReference type="InterPro" id="IPR050728">
    <property type="entry name" value="Zinc_Metalloprotease_M4"/>
</dbReference>
<keyword evidence="10" id="KW-0106">Calcium</keyword>
<evidence type="ECO:0000259" key="14">
    <source>
        <dbReference type="Pfam" id="PF01447"/>
    </source>
</evidence>
<comment type="function">
    <text evidence="13">Extracellular zinc metalloprotease.</text>
</comment>
<evidence type="ECO:0000256" key="3">
    <source>
        <dbReference type="ARBA" id="ARBA00009388"/>
    </source>
</evidence>